<evidence type="ECO:0000256" key="2">
    <source>
        <dbReference type="SAM" id="SignalP"/>
    </source>
</evidence>
<accession>A0A2S5B4X4</accession>
<reference evidence="3 4" key="1">
    <citation type="journal article" date="2018" name="Front. Microbiol.">
        <title>Prospects for Fungal Bioremediation of Acidic Radioactive Waste Sites: Characterization and Genome Sequence of Rhodotorula taiwanensis MD1149.</title>
        <authorList>
            <person name="Tkavc R."/>
            <person name="Matrosova V.Y."/>
            <person name="Grichenko O.E."/>
            <person name="Gostincar C."/>
            <person name="Volpe R.P."/>
            <person name="Klimenkova P."/>
            <person name="Gaidamakova E.K."/>
            <person name="Zhou C.E."/>
            <person name="Stewart B.J."/>
            <person name="Lyman M.G."/>
            <person name="Malfatti S.A."/>
            <person name="Rubinfeld B."/>
            <person name="Courtot M."/>
            <person name="Singh J."/>
            <person name="Dalgard C.L."/>
            <person name="Hamilton T."/>
            <person name="Frey K.G."/>
            <person name="Gunde-Cimerman N."/>
            <person name="Dugan L."/>
            <person name="Daly M.J."/>
        </authorList>
    </citation>
    <scope>NUCLEOTIDE SEQUENCE [LARGE SCALE GENOMIC DNA]</scope>
    <source>
        <strain evidence="3 4">MD1149</strain>
    </source>
</reference>
<proteinExistence type="predicted"/>
<dbReference type="AlphaFoldDB" id="A0A2S5B4X4"/>
<dbReference type="EMBL" id="PJQD01000072">
    <property type="protein sequence ID" value="POY71828.1"/>
    <property type="molecule type" value="Genomic_DNA"/>
</dbReference>
<feature type="chain" id="PRO_5015447108" description="Macrofage activating glycoprotein" evidence="2">
    <location>
        <begin position="18"/>
        <end position="374"/>
    </location>
</feature>
<evidence type="ECO:0000256" key="1">
    <source>
        <dbReference type="SAM" id="MobiDB-lite"/>
    </source>
</evidence>
<evidence type="ECO:0008006" key="5">
    <source>
        <dbReference type="Google" id="ProtNLM"/>
    </source>
</evidence>
<evidence type="ECO:0000313" key="4">
    <source>
        <dbReference type="Proteomes" id="UP000237144"/>
    </source>
</evidence>
<dbReference type="OrthoDB" id="2564904at2759"/>
<protein>
    <recommendedName>
        <fullName evidence="5">Macrofage activating glycoprotein</fullName>
    </recommendedName>
</protein>
<evidence type="ECO:0000313" key="3">
    <source>
        <dbReference type="EMBL" id="POY71828.1"/>
    </source>
</evidence>
<feature type="signal peptide" evidence="2">
    <location>
        <begin position="1"/>
        <end position="17"/>
    </location>
</feature>
<organism evidence="3 4">
    <name type="scientific">Rhodotorula taiwanensis</name>
    <dbReference type="NCBI Taxonomy" id="741276"/>
    <lineage>
        <taxon>Eukaryota</taxon>
        <taxon>Fungi</taxon>
        <taxon>Dikarya</taxon>
        <taxon>Basidiomycota</taxon>
        <taxon>Pucciniomycotina</taxon>
        <taxon>Microbotryomycetes</taxon>
        <taxon>Sporidiobolales</taxon>
        <taxon>Sporidiobolaceae</taxon>
        <taxon>Rhodotorula</taxon>
    </lineage>
</organism>
<name>A0A2S5B4X4_9BASI</name>
<dbReference type="STRING" id="741276.A0A2S5B4X4"/>
<sequence>MLGNVLVASALVGTALAQSSAAFTPLAAKKFDYNNLPYQADSDDGVRGRQLGYNRCNSTTENQDSLCQTAIINSIDDFCFWAPPRPNETVGDIEGEMVAWCTKEGHGTRIIPEGALQGVQFIQTPHYVQVVGYIDQVKIDLMADDYGGEMDPHGADQRGNPLGGLLFSTAFGGNSTTTGTVGGQQYQQFCLKACDPSYENGWAMCEHIFDRIGCKYNAPSDWSKINGTFEACKGDDQLYPGQYVEGGVTRTYTQPPESLGVITTIPYEPFTPSSSQCTPYTSSRIYTAGRQLAVSTSSAASSTRTSGASSSQASQTSASGSSRASAAASSASGSAGAQGAAQSGTPQSGALEGFKVAGGLVAVVAGLLGAVAAL</sequence>
<feature type="region of interest" description="Disordered" evidence="1">
    <location>
        <begin position="298"/>
        <end position="325"/>
    </location>
</feature>
<dbReference type="Proteomes" id="UP000237144">
    <property type="component" value="Unassembled WGS sequence"/>
</dbReference>
<keyword evidence="4" id="KW-1185">Reference proteome</keyword>
<gene>
    <name evidence="3" type="ORF">BMF94_5189</name>
</gene>
<keyword evidence="2" id="KW-0732">Signal</keyword>
<comment type="caution">
    <text evidence="3">The sequence shown here is derived from an EMBL/GenBank/DDBJ whole genome shotgun (WGS) entry which is preliminary data.</text>
</comment>